<dbReference type="Gene3D" id="3.90.1150.10">
    <property type="entry name" value="Aspartate Aminotransferase, domain 1"/>
    <property type="match status" value="1"/>
</dbReference>
<dbReference type="AlphaFoldDB" id="A0A2S1LI99"/>
<feature type="domain" description="Aminotransferase class I/classII large" evidence="6">
    <location>
        <begin position="25"/>
        <end position="372"/>
    </location>
</feature>
<keyword evidence="8" id="KW-1185">Reference proteome</keyword>
<dbReference type="CDD" id="cd00609">
    <property type="entry name" value="AAT_like"/>
    <property type="match status" value="1"/>
</dbReference>
<dbReference type="InterPro" id="IPR015421">
    <property type="entry name" value="PyrdxlP-dep_Trfase_major"/>
</dbReference>
<dbReference type="Proteomes" id="UP000244527">
    <property type="component" value="Chromosome"/>
</dbReference>
<keyword evidence="5" id="KW-0663">Pyridoxal phosphate</keyword>
<evidence type="ECO:0000256" key="2">
    <source>
        <dbReference type="ARBA" id="ARBA00007441"/>
    </source>
</evidence>
<dbReference type="GO" id="GO:0030170">
    <property type="term" value="F:pyridoxal phosphate binding"/>
    <property type="evidence" value="ECO:0007669"/>
    <property type="project" value="InterPro"/>
</dbReference>
<dbReference type="SUPFAM" id="SSF53383">
    <property type="entry name" value="PLP-dependent transferases"/>
    <property type="match status" value="1"/>
</dbReference>
<dbReference type="Gene3D" id="3.40.640.10">
    <property type="entry name" value="Type I PLP-dependent aspartate aminotransferase-like (Major domain)"/>
    <property type="match status" value="1"/>
</dbReference>
<evidence type="ECO:0000256" key="5">
    <source>
        <dbReference type="ARBA" id="ARBA00022898"/>
    </source>
</evidence>
<comment type="similarity">
    <text evidence="2">Belongs to the class-I pyridoxal-phosphate-dependent aminotransferase family.</text>
</comment>
<dbReference type="NCBIfam" id="NF006569">
    <property type="entry name" value="PRK09082.1"/>
    <property type="match status" value="1"/>
</dbReference>
<dbReference type="PANTHER" id="PTHR43807">
    <property type="entry name" value="FI04487P"/>
    <property type="match status" value="1"/>
</dbReference>
<dbReference type="FunFam" id="3.40.640.10:FF:000024">
    <property type="entry name" value="Kynurenine--oxoglutarate transaminase 3"/>
    <property type="match status" value="1"/>
</dbReference>
<comment type="cofactor">
    <cofactor evidence="1">
        <name>pyridoxal 5'-phosphate</name>
        <dbReference type="ChEBI" id="CHEBI:597326"/>
    </cofactor>
</comment>
<accession>A0A2S1LI99</accession>
<dbReference type="KEGG" id="ffa:FFWV33_00025"/>
<dbReference type="InterPro" id="IPR015422">
    <property type="entry name" value="PyrdxlP-dep_Trfase_small"/>
</dbReference>
<name>A0A2S1LI99_9FLAO</name>
<reference evidence="7 8" key="1">
    <citation type="submission" date="2017-04" db="EMBL/GenBank/DDBJ databases">
        <title>Compelte genome sequence of WV33.</title>
        <authorList>
            <person name="Lee P.C."/>
        </authorList>
    </citation>
    <scope>NUCLEOTIDE SEQUENCE [LARGE SCALE GENOMIC DNA]</scope>
    <source>
        <strain evidence="7 8">WV33</strain>
    </source>
</reference>
<dbReference type="OrthoDB" id="9802328at2"/>
<dbReference type="Pfam" id="PF00155">
    <property type="entry name" value="Aminotran_1_2"/>
    <property type="match status" value="1"/>
</dbReference>
<dbReference type="GO" id="GO:0005737">
    <property type="term" value="C:cytoplasm"/>
    <property type="evidence" value="ECO:0007669"/>
    <property type="project" value="TreeGrafter"/>
</dbReference>
<dbReference type="EMBL" id="CP020918">
    <property type="protein sequence ID" value="AWG23515.1"/>
    <property type="molecule type" value="Genomic_DNA"/>
</dbReference>
<dbReference type="GO" id="GO:0016212">
    <property type="term" value="F:kynurenine-oxoglutarate transaminase activity"/>
    <property type="evidence" value="ECO:0007669"/>
    <property type="project" value="TreeGrafter"/>
</dbReference>
<proteinExistence type="inferred from homology"/>
<evidence type="ECO:0000259" key="6">
    <source>
        <dbReference type="Pfam" id="PF00155"/>
    </source>
</evidence>
<dbReference type="InterPro" id="IPR004839">
    <property type="entry name" value="Aminotransferase_I/II_large"/>
</dbReference>
<organism evidence="7 8">
    <name type="scientific">Flavobacterium faecale</name>
    <dbReference type="NCBI Taxonomy" id="1355330"/>
    <lineage>
        <taxon>Bacteria</taxon>
        <taxon>Pseudomonadati</taxon>
        <taxon>Bacteroidota</taxon>
        <taxon>Flavobacteriia</taxon>
        <taxon>Flavobacteriales</taxon>
        <taxon>Flavobacteriaceae</taxon>
        <taxon>Flavobacterium</taxon>
    </lineage>
</organism>
<keyword evidence="4 7" id="KW-0808">Transferase</keyword>
<dbReference type="InterPro" id="IPR015424">
    <property type="entry name" value="PyrdxlP-dep_Trfase"/>
</dbReference>
<dbReference type="PANTHER" id="PTHR43807:SF20">
    <property type="entry name" value="FI04487P"/>
    <property type="match status" value="1"/>
</dbReference>
<evidence type="ECO:0000313" key="7">
    <source>
        <dbReference type="EMBL" id="AWG23515.1"/>
    </source>
</evidence>
<evidence type="ECO:0000256" key="4">
    <source>
        <dbReference type="ARBA" id="ARBA00022679"/>
    </source>
</evidence>
<dbReference type="InterPro" id="IPR051326">
    <property type="entry name" value="Kynurenine-oxoglutarate_AT"/>
</dbReference>
<gene>
    <name evidence="7" type="ORF">FFWV33_00025</name>
</gene>
<evidence type="ECO:0000256" key="1">
    <source>
        <dbReference type="ARBA" id="ARBA00001933"/>
    </source>
</evidence>
<evidence type="ECO:0000313" key="8">
    <source>
        <dbReference type="Proteomes" id="UP000244527"/>
    </source>
</evidence>
<sequence length="376" mass="42341">MKSKLPNSGTSIFSVMSQLAVKHQAINLSQGFPNFPVDERLTAITAALCKDNVHQYMPMAGYLPLLQNIASVTQKQYDRLVDPTTIILVTAGATQGIFATIQALVHFDDEVIVIDPSYDCYEPAILLSGGRPIRIALQDDYTVNWKTVEQACSPKTKMLLINNPHNPSGKIFTTHDLEQLELIMEHYPNIILLSDEVYEYITFEQKHLSIHSRPKLLERSVIASSFGKTFHITGWKVGYLIAAEKLINEIKKVHQFTVFSVNSLAQVAISNYLELVDLNEIASFYQKKRDFFRKLISKSRFELLPCEGTYFQVVSYANISNENDVAFCKRLVEEHGVAAIPNSVFYADGKDLKHIRFCFAKTDATLEAAAVKLNLV</sequence>
<evidence type="ECO:0000256" key="3">
    <source>
        <dbReference type="ARBA" id="ARBA00022576"/>
    </source>
</evidence>
<keyword evidence="3 7" id="KW-0032">Aminotransferase</keyword>
<protein>
    <submittedName>
        <fullName evidence="7">Methionine aminotransferase</fullName>
    </submittedName>
</protein>